<accession>A0A918TY52</accession>
<comment type="caution">
    <text evidence="1">The sequence shown here is derived from an EMBL/GenBank/DDBJ whole genome shotgun (WGS) entry which is preliminary data.</text>
</comment>
<gene>
    <name evidence="1" type="ORF">GCM10007100_40050</name>
</gene>
<dbReference type="AlphaFoldDB" id="A0A918TY52"/>
<reference evidence="1" key="1">
    <citation type="journal article" date="2014" name="Int. J. Syst. Evol. Microbiol.">
        <title>Complete genome sequence of Corynebacterium casei LMG S-19264T (=DSM 44701T), isolated from a smear-ripened cheese.</title>
        <authorList>
            <consortium name="US DOE Joint Genome Institute (JGI-PGF)"/>
            <person name="Walter F."/>
            <person name="Albersmeier A."/>
            <person name="Kalinowski J."/>
            <person name="Ruckert C."/>
        </authorList>
    </citation>
    <scope>NUCLEOTIDE SEQUENCE</scope>
    <source>
        <strain evidence="1">KCTC 12988</strain>
    </source>
</reference>
<evidence type="ECO:0000313" key="2">
    <source>
        <dbReference type="Proteomes" id="UP000644507"/>
    </source>
</evidence>
<organism evidence="1 2">
    <name type="scientific">Roseibacillus persicicus</name>
    <dbReference type="NCBI Taxonomy" id="454148"/>
    <lineage>
        <taxon>Bacteria</taxon>
        <taxon>Pseudomonadati</taxon>
        <taxon>Verrucomicrobiota</taxon>
        <taxon>Verrucomicrobiia</taxon>
        <taxon>Verrucomicrobiales</taxon>
        <taxon>Verrucomicrobiaceae</taxon>
        <taxon>Roseibacillus</taxon>
    </lineage>
</organism>
<protein>
    <submittedName>
        <fullName evidence="1">Uncharacterized protein</fullName>
    </submittedName>
</protein>
<keyword evidence="2" id="KW-1185">Reference proteome</keyword>
<reference evidence="1" key="2">
    <citation type="submission" date="2020-09" db="EMBL/GenBank/DDBJ databases">
        <authorList>
            <person name="Sun Q."/>
            <person name="Kim S."/>
        </authorList>
    </citation>
    <scope>NUCLEOTIDE SEQUENCE</scope>
    <source>
        <strain evidence="1">KCTC 12988</strain>
    </source>
</reference>
<dbReference type="RefSeq" id="WP_189574561.1">
    <property type="nucleotide sequence ID" value="NZ_BMXI01000030.1"/>
</dbReference>
<proteinExistence type="predicted"/>
<dbReference type="EMBL" id="BMXI01000030">
    <property type="protein sequence ID" value="GHC67915.1"/>
    <property type="molecule type" value="Genomic_DNA"/>
</dbReference>
<name>A0A918TY52_9BACT</name>
<evidence type="ECO:0000313" key="1">
    <source>
        <dbReference type="EMBL" id="GHC67915.1"/>
    </source>
</evidence>
<dbReference type="Proteomes" id="UP000644507">
    <property type="component" value="Unassembled WGS sequence"/>
</dbReference>
<sequence>MKFRKLPKKLEKNLLTVAEAAPVALNSFEKRLYEYSEAELVMAIEKEIDSFRKTGEKEIPSQYLSLLCGLYGYCASVGLQGVWRHGPKDEGSRLYIVTEKGKGGWIDVWDVMSGQLLGEGPSLSSTYSGWKTMIHNKNG</sequence>